<evidence type="ECO:0000313" key="4">
    <source>
        <dbReference type="Proteomes" id="UP000256817"/>
    </source>
</evidence>
<proteinExistence type="predicted"/>
<evidence type="ECO:0000313" key="1">
    <source>
        <dbReference type="EMBL" id="RRO04774.1"/>
    </source>
</evidence>
<protein>
    <submittedName>
        <fullName evidence="2">Uncharacterized protein</fullName>
    </submittedName>
</protein>
<comment type="caution">
    <text evidence="2">The sequence shown here is derived from an EMBL/GenBank/DDBJ whole genome shotgun (WGS) entry which is preliminary data.</text>
</comment>
<dbReference type="Proteomes" id="UP000256540">
    <property type="component" value="Unassembled WGS sequence"/>
</dbReference>
<gene>
    <name evidence="2" type="ORF">DMB84_016045</name>
    <name evidence="1" type="ORF">DMB85_018005</name>
</gene>
<evidence type="ECO:0000313" key="2">
    <source>
        <dbReference type="EMBL" id="RRO15881.1"/>
    </source>
</evidence>
<sequence>MKKLPHRDDLIRKIRALLSGNEDRKSVSEWAFDIYNDDSLKISDPLVSEYLELLGAVDLPSSDRDYLYTDDDLNEWLSDLNNK</sequence>
<keyword evidence="4" id="KW-1185">Reference proteome</keyword>
<dbReference type="EMBL" id="QHJS02000050">
    <property type="protein sequence ID" value="RRO15881.1"/>
    <property type="molecule type" value="Genomic_DNA"/>
</dbReference>
<dbReference type="AlphaFoldDB" id="A0AA93AMF4"/>
<accession>A0AA93AMF4</accession>
<reference evidence="3 4" key="1">
    <citation type="submission" date="2018-11" db="EMBL/GenBank/DDBJ databases">
        <title>Draft genome sequences of proposed Pectobacterium aquaticum sp. nov. isolated in France from fresh water.</title>
        <authorList>
            <person name="Pedron J."/>
            <person name="Barny M.A."/>
        </authorList>
    </citation>
    <scope>NUCLEOTIDE SEQUENCE [LARGE SCALE GENOMIC DNA]</scope>
    <source>
        <strain evidence="2 3">A127-S21-F16</strain>
        <strain evidence="1 4">A35-S23-M15</strain>
    </source>
</reference>
<organism evidence="2 3">
    <name type="scientific">Pectobacterium aquaticum</name>
    <dbReference type="NCBI Taxonomy" id="2204145"/>
    <lineage>
        <taxon>Bacteria</taxon>
        <taxon>Pseudomonadati</taxon>
        <taxon>Pseudomonadota</taxon>
        <taxon>Gammaproteobacteria</taxon>
        <taxon>Enterobacterales</taxon>
        <taxon>Pectobacteriaceae</taxon>
        <taxon>Pectobacterium</taxon>
    </lineage>
</organism>
<dbReference type="EMBL" id="QHJW02000052">
    <property type="protein sequence ID" value="RRO04774.1"/>
    <property type="molecule type" value="Genomic_DNA"/>
</dbReference>
<dbReference type="RefSeq" id="WP_125176573.1">
    <property type="nucleotide sequence ID" value="NZ_CP161828.1"/>
</dbReference>
<evidence type="ECO:0000313" key="3">
    <source>
        <dbReference type="Proteomes" id="UP000256540"/>
    </source>
</evidence>
<dbReference type="Proteomes" id="UP000256817">
    <property type="component" value="Unassembled WGS sequence"/>
</dbReference>
<name>A0AA93AMF4_9GAMM</name>